<dbReference type="InterPro" id="IPR004837">
    <property type="entry name" value="NaCa_Exmemb"/>
</dbReference>
<feature type="transmembrane region" description="Helical" evidence="9">
    <location>
        <begin position="55"/>
        <end position="76"/>
    </location>
</feature>
<name>A0A485LN03_9STRA</name>
<dbReference type="NCBIfam" id="TIGR00846">
    <property type="entry name" value="caca2"/>
    <property type="match status" value="1"/>
</dbReference>
<keyword evidence="9" id="KW-0050">Antiport</keyword>
<evidence type="ECO:0000313" key="12">
    <source>
        <dbReference type="EMBL" id="VFT98353.1"/>
    </source>
</evidence>
<evidence type="ECO:0000256" key="7">
    <source>
        <dbReference type="ARBA" id="ARBA00023065"/>
    </source>
</evidence>
<evidence type="ECO:0000256" key="4">
    <source>
        <dbReference type="ARBA" id="ARBA00022692"/>
    </source>
</evidence>
<feature type="domain" description="Sodium/calcium exchanger membrane region" evidence="10">
    <location>
        <begin position="88"/>
        <end position="244"/>
    </location>
</feature>
<dbReference type="Pfam" id="PF01699">
    <property type="entry name" value="Na_Ca_ex"/>
    <property type="match status" value="2"/>
</dbReference>
<reference evidence="12 13" key="1">
    <citation type="submission" date="2019-03" db="EMBL/GenBank/DDBJ databases">
        <authorList>
            <person name="Gaulin E."/>
            <person name="Dumas B."/>
        </authorList>
    </citation>
    <scope>NUCLEOTIDE SEQUENCE [LARGE SCALE GENOMIC DNA]</scope>
    <source>
        <strain evidence="12">CBS 568.67</strain>
    </source>
</reference>
<dbReference type="GO" id="GO:0005774">
    <property type="term" value="C:vacuolar membrane"/>
    <property type="evidence" value="ECO:0007669"/>
    <property type="project" value="UniProtKB-ARBA"/>
</dbReference>
<dbReference type="InterPro" id="IPR004798">
    <property type="entry name" value="CAX-like"/>
</dbReference>
<evidence type="ECO:0000259" key="10">
    <source>
        <dbReference type="Pfam" id="PF01699"/>
    </source>
</evidence>
<dbReference type="Proteomes" id="UP000332933">
    <property type="component" value="Unassembled WGS sequence"/>
</dbReference>
<keyword evidence="13" id="KW-1185">Reference proteome</keyword>
<accession>A0A485LN03</accession>
<gene>
    <name evidence="12" type="primary">Aste57867_21684</name>
    <name evidence="11" type="ORF">As57867_021615</name>
    <name evidence="12" type="ORF">ASTE57867_21684</name>
</gene>
<proteinExistence type="inferred from homology"/>
<feature type="transmembrane region" description="Helical" evidence="9">
    <location>
        <begin position="219"/>
        <end position="244"/>
    </location>
</feature>
<sequence>MSVRRISNANKFLRKCSAVTPDAVPEEAVSTVPELPGPGFHPKDISPVRPSQPIAVLRVITGSYVNSLLVVFPVAVASHIGDWGDMPVFVLNFLALVPLANILGEATETLAEHCGDTIGGLINATFGNAVEVIIAVFALKKGEIALVQSSLVGSLLSNLLMVLGSCFVAAQLGGHHESAFNQFSAGTNMALLFVTSFAMLVPSYYQFKTTDDPIALAKAVLAISRISALFLIVMYIQLLVFQLWTHKDDATGLTETLTNDVQAVKTTDDHDGGHDHHEPELSFWSGLLLLGVATVLVAVLSEFLVASVDGFTKTAGISHSFVGIILLPIVGNAVEHVTAIKVAYKNNMELALGVAVGSAAQISLFVVPFTVLAGWIMDQPMSLAFPTFELVTYVSTVVIVYVILIDGRSHWLEGSMLLTLYCLIGVALLEVDVA</sequence>
<dbReference type="InterPro" id="IPR044880">
    <property type="entry name" value="NCX_ion-bd_dom_sf"/>
</dbReference>
<dbReference type="EMBL" id="CAADRA010007019">
    <property type="protein sequence ID" value="VFT98353.1"/>
    <property type="molecule type" value="Genomic_DNA"/>
</dbReference>
<feature type="transmembrane region" description="Helical" evidence="9">
    <location>
        <begin position="383"/>
        <end position="404"/>
    </location>
</feature>
<feature type="transmembrane region" description="Helical" evidence="9">
    <location>
        <begin position="350"/>
        <end position="377"/>
    </location>
</feature>
<organism evidence="12 13">
    <name type="scientific">Aphanomyces stellatus</name>
    <dbReference type="NCBI Taxonomy" id="120398"/>
    <lineage>
        <taxon>Eukaryota</taxon>
        <taxon>Sar</taxon>
        <taxon>Stramenopiles</taxon>
        <taxon>Oomycota</taxon>
        <taxon>Saprolegniomycetes</taxon>
        <taxon>Saprolegniales</taxon>
        <taxon>Verrucalvaceae</taxon>
        <taxon>Aphanomyces</taxon>
    </lineage>
</organism>
<evidence type="ECO:0000256" key="8">
    <source>
        <dbReference type="ARBA" id="ARBA00023136"/>
    </source>
</evidence>
<keyword evidence="7 9" id="KW-0406">Ion transport</keyword>
<reference evidence="11" key="2">
    <citation type="submission" date="2019-06" db="EMBL/GenBank/DDBJ databases">
        <title>Genomics analysis of Aphanomyces spp. identifies a new class of oomycete effector associated with host adaptation.</title>
        <authorList>
            <person name="Gaulin E."/>
        </authorList>
    </citation>
    <scope>NUCLEOTIDE SEQUENCE</scope>
    <source>
        <strain evidence="11">CBS 578.67</strain>
    </source>
</reference>
<comment type="subcellular location">
    <subcellularLocation>
        <location evidence="1">Endomembrane system</location>
        <topology evidence="1">Multi-pass membrane protein</topology>
    </subcellularLocation>
</comment>
<keyword evidence="3 9" id="KW-0109">Calcium transport</keyword>
<keyword evidence="5 9" id="KW-0106">Calcium</keyword>
<feature type="transmembrane region" description="Helical" evidence="9">
    <location>
        <begin position="411"/>
        <end position="429"/>
    </location>
</feature>
<dbReference type="GO" id="GO:0006874">
    <property type="term" value="P:intracellular calcium ion homeostasis"/>
    <property type="evidence" value="ECO:0007669"/>
    <property type="project" value="TreeGrafter"/>
</dbReference>
<keyword evidence="8 9" id="KW-0472">Membrane</keyword>
<feature type="transmembrane region" description="Helical" evidence="9">
    <location>
        <begin position="283"/>
        <end position="305"/>
    </location>
</feature>
<evidence type="ECO:0000256" key="2">
    <source>
        <dbReference type="ARBA" id="ARBA00022448"/>
    </source>
</evidence>
<evidence type="ECO:0000256" key="6">
    <source>
        <dbReference type="ARBA" id="ARBA00022989"/>
    </source>
</evidence>
<protein>
    <submittedName>
        <fullName evidence="12">Aste57867_21684 protein</fullName>
    </submittedName>
</protein>
<evidence type="ECO:0000256" key="1">
    <source>
        <dbReference type="ARBA" id="ARBA00004127"/>
    </source>
</evidence>
<dbReference type="Gene3D" id="1.20.1420.30">
    <property type="entry name" value="NCX, central ion-binding region"/>
    <property type="match status" value="2"/>
</dbReference>
<evidence type="ECO:0000256" key="5">
    <source>
        <dbReference type="ARBA" id="ARBA00022837"/>
    </source>
</evidence>
<dbReference type="GO" id="GO:0015369">
    <property type="term" value="F:calcium:proton antiporter activity"/>
    <property type="evidence" value="ECO:0007669"/>
    <property type="project" value="UniProtKB-UniRule"/>
</dbReference>
<evidence type="ECO:0000313" key="13">
    <source>
        <dbReference type="Proteomes" id="UP000332933"/>
    </source>
</evidence>
<feature type="transmembrane region" description="Helical" evidence="9">
    <location>
        <begin position="118"/>
        <end position="139"/>
    </location>
</feature>
<feature type="domain" description="Sodium/calcium exchanger membrane region" evidence="10">
    <location>
        <begin position="286"/>
        <end position="424"/>
    </location>
</feature>
<keyword evidence="2 9" id="KW-0813">Transport</keyword>
<keyword evidence="6 9" id="KW-1133">Transmembrane helix</keyword>
<evidence type="ECO:0000256" key="3">
    <source>
        <dbReference type="ARBA" id="ARBA00022568"/>
    </source>
</evidence>
<dbReference type="EMBL" id="VJMH01006993">
    <property type="protein sequence ID" value="KAF0686497.1"/>
    <property type="molecule type" value="Genomic_DNA"/>
</dbReference>
<comment type="similarity">
    <text evidence="9">Belongs to the Ca(2+):cation antiporter (CaCA) (TC 2.A.19) family.</text>
</comment>
<dbReference type="OrthoDB" id="1699231at2759"/>
<evidence type="ECO:0000313" key="11">
    <source>
        <dbReference type="EMBL" id="KAF0686497.1"/>
    </source>
</evidence>
<evidence type="ECO:0000256" key="9">
    <source>
        <dbReference type="RuleBase" id="RU365028"/>
    </source>
</evidence>
<dbReference type="AlphaFoldDB" id="A0A485LN03"/>
<dbReference type="PANTHER" id="PTHR31503:SF22">
    <property type="entry name" value="VACUOLAR CALCIUM ION TRANSPORTER"/>
    <property type="match status" value="1"/>
</dbReference>
<dbReference type="NCBIfam" id="TIGR00378">
    <property type="entry name" value="cax"/>
    <property type="match status" value="1"/>
</dbReference>
<dbReference type="GO" id="GO:0012505">
    <property type="term" value="C:endomembrane system"/>
    <property type="evidence" value="ECO:0007669"/>
    <property type="project" value="UniProtKB-SubCell"/>
</dbReference>
<dbReference type="PANTHER" id="PTHR31503">
    <property type="entry name" value="VACUOLAR CALCIUM ION TRANSPORTER"/>
    <property type="match status" value="1"/>
</dbReference>
<dbReference type="InterPro" id="IPR004713">
    <property type="entry name" value="CaH_exchang"/>
</dbReference>
<feature type="transmembrane region" description="Helical" evidence="9">
    <location>
        <begin position="151"/>
        <end position="170"/>
    </location>
</feature>
<feature type="transmembrane region" description="Helical" evidence="9">
    <location>
        <begin position="190"/>
        <end position="207"/>
    </location>
</feature>
<comment type="caution">
    <text evidence="9">Lacks conserved residue(s) required for the propagation of feature annotation.</text>
</comment>
<keyword evidence="4 9" id="KW-0812">Transmembrane</keyword>